<accession>A0ABZ0WDC0</accession>
<sequence length="907" mass="103586">MRFFLYRFCVTIISLTTVSYVFAQTDTIPNNNLSLEMQEWQNPRQPKEYTVADLKVTGANYLDSTIVLSVAGLQKGQKFTYPGSDIFSRAIQNLWRQKLVADIKIYVTNIIGENVSLEVAVKEMPRLGDYKFEGVKKTEQEELVKKTAIAKQTTILSENTRRNIIDVTKTFYEEKGFSGVEVELVEKPDPVFKNSNSLTIKVVKGKKVKIDGINFFGNENVRSVKLKKQMKGTKEMTKMTLFPSPYVSTYGPIKKYSFGEYVNDWGFLSGTKSLEVLDPYFRFKFASSKFNQKKYVEDKEKILSYFNEKGYRDAQILADTQVIQNNKMYVDIKVSEGRKYYFGNTVWKGNSVYSDTVLNNILNINKGDTYDGSILNKALGIEPSQDAQDIQTAYRDRGYLFIQVVPVETRIYNDTIDHEIRVVEGPQARIKTVNIRGNERTKEHVIRREMRTYPGALYSQSGLMRTIRELNALNYFEQESINPQPVPNQNDGTVDINWSLKEKSSDQLELSAGWGGGIGLTGTLGVTFNNFSIKNIWKKQAWDPLPVGDGQKLSLRVQSNGRAFRSYNFSFTEPWLGGKKRNSLILSYNNSKYYNLAGFTSRGTYEYDKNKSLTVNGFSIGLGKQLNWPDDYFYMTTTVGLTRYNVKEMGYIYQLPFNTGISDNLSLKFALQRNSVSDPIFPRSGSDLMFSVQATPPYSLFGSTDDQFRYVEYHKWRFNSTWYVPLGRGKGENKDRQFVLKLAAKYGFMGRYNKDMGFSPFERFQLGDAGLNNTFSLTGFDIIAHRGYPIYNTSDPTVNPDNTSQGNFNNFFTIFNKYQAELRYPLVTNPSSTIFGLAFFEAANGWKDYKDYNPFKLRRSVGLGMRFYLPMFGLLGFDYGIGLDRLTPGGGLKGAGKFTFMLGFEPE</sequence>
<protein>
    <submittedName>
        <fullName evidence="9">POTRA domain-containing protein</fullName>
    </submittedName>
</protein>
<evidence type="ECO:0000256" key="4">
    <source>
        <dbReference type="ARBA" id="ARBA00022729"/>
    </source>
</evidence>
<evidence type="ECO:0000256" key="3">
    <source>
        <dbReference type="ARBA" id="ARBA00022692"/>
    </source>
</evidence>
<keyword evidence="6" id="KW-0998">Cell outer membrane</keyword>
<dbReference type="Gene3D" id="2.40.160.50">
    <property type="entry name" value="membrane protein fhac: a member of the omp85/tpsb transporter family"/>
    <property type="match status" value="1"/>
</dbReference>
<evidence type="ECO:0000256" key="6">
    <source>
        <dbReference type="ARBA" id="ARBA00023237"/>
    </source>
</evidence>
<dbReference type="InterPro" id="IPR023707">
    <property type="entry name" value="OM_assembly_BamA"/>
</dbReference>
<evidence type="ECO:0000256" key="5">
    <source>
        <dbReference type="ARBA" id="ARBA00023136"/>
    </source>
</evidence>
<gene>
    <name evidence="9" type="ORF">U0035_11100</name>
</gene>
<dbReference type="PROSITE" id="PS51779">
    <property type="entry name" value="POTRA"/>
    <property type="match status" value="1"/>
</dbReference>
<evidence type="ECO:0000256" key="7">
    <source>
        <dbReference type="SAM" id="SignalP"/>
    </source>
</evidence>
<feature type="signal peptide" evidence="7">
    <location>
        <begin position="1"/>
        <end position="23"/>
    </location>
</feature>
<dbReference type="InterPro" id="IPR034746">
    <property type="entry name" value="POTRA"/>
</dbReference>
<keyword evidence="3" id="KW-0812">Transmembrane</keyword>
<keyword evidence="4 7" id="KW-0732">Signal</keyword>
<feature type="chain" id="PRO_5046645353" evidence="7">
    <location>
        <begin position="24"/>
        <end position="907"/>
    </location>
</feature>
<reference evidence="9 10" key="1">
    <citation type="submission" date="2023-12" db="EMBL/GenBank/DDBJ databases">
        <title>Genome sequencing and assembly of bacterial species from a model synthetic community.</title>
        <authorList>
            <person name="Hogle S.L."/>
        </authorList>
    </citation>
    <scope>NUCLEOTIDE SEQUENCE [LARGE SCALE GENOMIC DNA]</scope>
    <source>
        <strain evidence="9 10">HAMBI_3031</strain>
    </source>
</reference>
<dbReference type="EMBL" id="CP139960">
    <property type="protein sequence ID" value="WQD40695.1"/>
    <property type="molecule type" value="Genomic_DNA"/>
</dbReference>
<evidence type="ECO:0000313" key="9">
    <source>
        <dbReference type="EMBL" id="WQD40695.1"/>
    </source>
</evidence>
<evidence type="ECO:0000256" key="2">
    <source>
        <dbReference type="ARBA" id="ARBA00022452"/>
    </source>
</evidence>
<dbReference type="Pfam" id="PF07244">
    <property type="entry name" value="POTRA"/>
    <property type="match status" value="3"/>
</dbReference>
<dbReference type="RefSeq" id="WP_114789864.1">
    <property type="nucleotide sequence ID" value="NZ_CP139960.1"/>
</dbReference>
<keyword evidence="10" id="KW-1185">Reference proteome</keyword>
<feature type="domain" description="POTRA" evidence="8">
    <location>
        <begin position="428"/>
        <end position="503"/>
    </location>
</feature>
<name>A0ABZ0WDC0_9BACT</name>
<proteinExistence type="predicted"/>
<dbReference type="InterPro" id="IPR010827">
    <property type="entry name" value="BamA/TamA_POTRA"/>
</dbReference>
<dbReference type="PANTHER" id="PTHR12815">
    <property type="entry name" value="SORTING AND ASSEMBLY MACHINERY SAMM50 PROTEIN FAMILY MEMBER"/>
    <property type="match status" value="1"/>
</dbReference>
<evidence type="ECO:0000313" key="10">
    <source>
        <dbReference type="Proteomes" id="UP001325680"/>
    </source>
</evidence>
<evidence type="ECO:0000256" key="1">
    <source>
        <dbReference type="ARBA" id="ARBA00004370"/>
    </source>
</evidence>
<dbReference type="InterPro" id="IPR039910">
    <property type="entry name" value="D15-like"/>
</dbReference>
<dbReference type="Gene3D" id="3.10.20.310">
    <property type="entry name" value="membrane protein fhac"/>
    <property type="match status" value="4"/>
</dbReference>
<dbReference type="Proteomes" id="UP001325680">
    <property type="component" value="Chromosome"/>
</dbReference>
<keyword evidence="2" id="KW-1134">Transmembrane beta strand</keyword>
<organism evidence="9 10">
    <name type="scientific">Niabella yanshanensis</name>
    <dbReference type="NCBI Taxonomy" id="577386"/>
    <lineage>
        <taxon>Bacteria</taxon>
        <taxon>Pseudomonadati</taxon>
        <taxon>Bacteroidota</taxon>
        <taxon>Chitinophagia</taxon>
        <taxon>Chitinophagales</taxon>
        <taxon>Chitinophagaceae</taxon>
        <taxon>Niabella</taxon>
    </lineage>
</organism>
<dbReference type="PIRSF" id="PIRSF006076">
    <property type="entry name" value="OM_assembly_OMP85"/>
    <property type="match status" value="1"/>
</dbReference>
<comment type="subcellular location">
    <subcellularLocation>
        <location evidence="1">Membrane</location>
    </subcellularLocation>
</comment>
<keyword evidence="5" id="KW-0472">Membrane</keyword>
<dbReference type="PANTHER" id="PTHR12815:SF47">
    <property type="entry name" value="TRANSLOCATION AND ASSEMBLY MODULE SUBUNIT TAMA"/>
    <property type="match status" value="1"/>
</dbReference>
<evidence type="ECO:0000259" key="8">
    <source>
        <dbReference type="PROSITE" id="PS51779"/>
    </source>
</evidence>